<evidence type="ECO:0000256" key="4">
    <source>
        <dbReference type="ARBA" id="ARBA00023136"/>
    </source>
</evidence>
<comment type="subcellular location">
    <subcellularLocation>
        <location evidence="1">Membrane</location>
    </subcellularLocation>
</comment>
<name>A0A3Q4I706_NEOBR</name>
<dbReference type="OMA" id="FGVTMQM"/>
<dbReference type="GO" id="GO:0004984">
    <property type="term" value="F:olfactory receptor activity"/>
    <property type="evidence" value="ECO:0007669"/>
    <property type="project" value="TreeGrafter"/>
</dbReference>
<feature type="domain" description="G-protein coupled receptors family 1 profile" evidence="6">
    <location>
        <begin position="32"/>
        <end position="208"/>
    </location>
</feature>
<evidence type="ECO:0000313" key="8">
    <source>
        <dbReference type="Proteomes" id="UP000261580"/>
    </source>
</evidence>
<evidence type="ECO:0000313" key="7">
    <source>
        <dbReference type="Ensembl" id="ENSNBRP00000030756.1"/>
    </source>
</evidence>
<evidence type="ECO:0000259" key="6">
    <source>
        <dbReference type="PROSITE" id="PS50262"/>
    </source>
</evidence>
<sequence length="274" mass="32015">MADNNSVNNVFLQRPNDRMIIVQILVIIFLCINMLLILTFIKKESFHTSARYILFSVTLLSDNSILLFVSDILLILTYFHFAIQVWLCIIITIFVVMYNFVTPVTLTTMTLERYVAICMPLRHGQLCSTRSTMYCILIIHGVSSGPCIIILSMFFAFASLKFYRKHVICTVELFILYRWQDHVQSAIHQFYFLIMRIIIIFSYVQIMKVAKALLLCLIYIVPRCPLIYGLRDEKFFFALKNLFLLIFKKVPRKARTSYYSSLKKIRTLGFSSAL</sequence>
<dbReference type="GeneTree" id="ENSGT00940000163324"/>
<reference evidence="7" key="1">
    <citation type="submission" date="2025-08" db="UniProtKB">
        <authorList>
            <consortium name="Ensembl"/>
        </authorList>
    </citation>
    <scope>IDENTIFICATION</scope>
</reference>
<dbReference type="PANTHER" id="PTHR26451:SF886">
    <property type="entry name" value="GROWTH HORMONE SECRETAGOGUE RECEPTOR TYPE 1-LIKE-RELATED"/>
    <property type="match status" value="1"/>
</dbReference>
<dbReference type="GO" id="GO:0016020">
    <property type="term" value="C:membrane"/>
    <property type="evidence" value="ECO:0007669"/>
    <property type="project" value="UniProtKB-SubCell"/>
</dbReference>
<dbReference type="Gene3D" id="1.20.1070.10">
    <property type="entry name" value="Rhodopsin 7-helix transmembrane proteins"/>
    <property type="match status" value="1"/>
</dbReference>
<dbReference type="PANTHER" id="PTHR26451">
    <property type="entry name" value="G_PROTEIN_RECEP_F1_2 DOMAIN-CONTAINING PROTEIN"/>
    <property type="match status" value="1"/>
</dbReference>
<dbReference type="InterPro" id="IPR000276">
    <property type="entry name" value="GPCR_Rhodpsn"/>
</dbReference>
<keyword evidence="3 5" id="KW-1133">Transmembrane helix</keyword>
<keyword evidence="2 5" id="KW-0812">Transmembrane</keyword>
<dbReference type="FunFam" id="1.20.1070.10:FF:000096">
    <property type="entry name" value="Odorant receptor 131-2"/>
    <property type="match status" value="1"/>
</dbReference>
<feature type="transmembrane region" description="Helical" evidence="5">
    <location>
        <begin position="212"/>
        <end position="230"/>
    </location>
</feature>
<organism evidence="7 8">
    <name type="scientific">Neolamprologus brichardi</name>
    <name type="common">Fairy cichlid</name>
    <name type="synonym">Lamprologus brichardi</name>
    <dbReference type="NCBI Taxonomy" id="32507"/>
    <lineage>
        <taxon>Eukaryota</taxon>
        <taxon>Metazoa</taxon>
        <taxon>Chordata</taxon>
        <taxon>Craniata</taxon>
        <taxon>Vertebrata</taxon>
        <taxon>Euteleostomi</taxon>
        <taxon>Actinopterygii</taxon>
        <taxon>Neopterygii</taxon>
        <taxon>Teleostei</taxon>
        <taxon>Neoteleostei</taxon>
        <taxon>Acanthomorphata</taxon>
        <taxon>Ovalentaria</taxon>
        <taxon>Cichlomorphae</taxon>
        <taxon>Cichliformes</taxon>
        <taxon>Cichlidae</taxon>
        <taxon>African cichlids</taxon>
        <taxon>Pseudocrenilabrinae</taxon>
        <taxon>Lamprologini</taxon>
        <taxon>Neolamprologus</taxon>
    </lineage>
</organism>
<feature type="transmembrane region" description="Helical" evidence="5">
    <location>
        <begin position="53"/>
        <end position="77"/>
    </location>
</feature>
<protein>
    <recommendedName>
        <fullName evidence="6">G-protein coupled receptors family 1 profile domain-containing protein</fullName>
    </recommendedName>
</protein>
<dbReference type="AlphaFoldDB" id="A0A3Q4I706"/>
<dbReference type="Proteomes" id="UP000261580">
    <property type="component" value="Unassembled WGS sequence"/>
</dbReference>
<dbReference type="Pfam" id="PF00001">
    <property type="entry name" value="7tm_1"/>
    <property type="match status" value="1"/>
</dbReference>
<reference evidence="7" key="2">
    <citation type="submission" date="2025-09" db="UniProtKB">
        <authorList>
            <consortium name="Ensembl"/>
        </authorList>
    </citation>
    <scope>IDENTIFICATION</scope>
</reference>
<keyword evidence="4 5" id="KW-0472">Membrane</keyword>
<feature type="transmembrane region" description="Helical" evidence="5">
    <location>
        <begin position="132"/>
        <end position="156"/>
    </location>
</feature>
<feature type="transmembrane region" description="Helical" evidence="5">
    <location>
        <begin position="20"/>
        <end position="41"/>
    </location>
</feature>
<accession>A0A3Q4I706</accession>
<feature type="transmembrane region" description="Helical" evidence="5">
    <location>
        <begin position="186"/>
        <end position="206"/>
    </location>
</feature>
<dbReference type="GO" id="GO:0005549">
    <property type="term" value="F:odorant binding"/>
    <property type="evidence" value="ECO:0007669"/>
    <property type="project" value="TreeGrafter"/>
</dbReference>
<dbReference type="Ensembl" id="ENSNBRT00000031540.1">
    <property type="protein sequence ID" value="ENSNBRP00000030756.1"/>
    <property type="gene ID" value="ENSNBRG00000023376.1"/>
</dbReference>
<proteinExistence type="predicted"/>
<evidence type="ECO:0000256" key="1">
    <source>
        <dbReference type="ARBA" id="ARBA00004370"/>
    </source>
</evidence>
<dbReference type="InterPro" id="IPR052921">
    <property type="entry name" value="GPCR1_Superfamily_Member"/>
</dbReference>
<evidence type="ECO:0000256" key="3">
    <source>
        <dbReference type="ARBA" id="ARBA00022989"/>
    </source>
</evidence>
<dbReference type="GO" id="GO:0004930">
    <property type="term" value="F:G protein-coupled receptor activity"/>
    <property type="evidence" value="ECO:0007669"/>
    <property type="project" value="InterPro"/>
</dbReference>
<dbReference type="SUPFAM" id="SSF81321">
    <property type="entry name" value="Family A G protein-coupled receptor-like"/>
    <property type="match status" value="1"/>
</dbReference>
<dbReference type="InterPro" id="IPR017452">
    <property type="entry name" value="GPCR_Rhodpsn_7TM"/>
</dbReference>
<dbReference type="PROSITE" id="PS50262">
    <property type="entry name" value="G_PROTEIN_RECEP_F1_2"/>
    <property type="match status" value="1"/>
</dbReference>
<evidence type="ECO:0000256" key="5">
    <source>
        <dbReference type="SAM" id="Phobius"/>
    </source>
</evidence>
<keyword evidence="8" id="KW-1185">Reference proteome</keyword>
<evidence type="ECO:0000256" key="2">
    <source>
        <dbReference type="ARBA" id="ARBA00022692"/>
    </source>
</evidence>
<dbReference type="STRING" id="32507.ENSNBRP00000030756"/>
<feature type="transmembrane region" description="Helical" evidence="5">
    <location>
        <begin position="83"/>
        <end position="111"/>
    </location>
</feature>